<dbReference type="AlphaFoldDB" id="A0A0W8FPT6"/>
<dbReference type="PANTHER" id="PTHR43884">
    <property type="entry name" value="ACYL-COA DEHYDROGENASE"/>
    <property type="match status" value="1"/>
</dbReference>
<dbReference type="GO" id="GO:0016937">
    <property type="term" value="F:short-chain fatty acyl-CoA dehydrogenase activity"/>
    <property type="evidence" value="ECO:0007669"/>
    <property type="project" value="UniProtKB-EC"/>
</dbReference>
<dbReference type="PANTHER" id="PTHR43884:SF12">
    <property type="entry name" value="ISOVALERYL-COA DEHYDROGENASE, MITOCHONDRIAL-RELATED"/>
    <property type="match status" value="1"/>
</dbReference>
<evidence type="ECO:0000259" key="7">
    <source>
        <dbReference type="Pfam" id="PF02770"/>
    </source>
</evidence>
<dbReference type="PROSITE" id="PS00072">
    <property type="entry name" value="ACYL_COA_DH_1"/>
    <property type="match status" value="1"/>
</dbReference>
<keyword evidence="5 9" id="KW-0560">Oxidoreductase</keyword>
<comment type="cofactor">
    <cofactor evidence="1">
        <name>FAD</name>
        <dbReference type="ChEBI" id="CHEBI:57692"/>
    </cofactor>
</comment>
<dbReference type="Pfam" id="PF00441">
    <property type="entry name" value="Acyl-CoA_dh_1"/>
    <property type="match status" value="1"/>
</dbReference>
<dbReference type="FunFam" id="2.40.110.10:FF:000002">
    <property type="entry name" value="Acyl-CoA dehydrogenase fadE12"/>
    <property type="match status" value="1"/>
</dbReference>
<feature type="domain" description="Acyl-CoA oxidase/dehydrogenase middle" evidence="7">
    <location>
        <begin position="126"/>
        <end position="220"/>
    </location>
</feature>
<dbReference type="InterPro" id="IPR009075">
    <property type="entry name" value="AcylCo_DH/oxidase_C"/>
</dbReference>
<evidence type="ECO:0000313" key="9">
    <source>
        <dbReference type="EMBL" id="KUG22825.1"/>
    </source>
</evidence>
<evidence type="ECO:0000259" key="6">
    <source>
        <dbReference type="Pfam" id="PF00441"/>
    </source>
</evidence>
<gene>
    <name evidence="9" type="ORF">ASZ90_007374</name>
</gene>
<evidence type="ECO:0000256" key="2">
    <source>
        <dbReference type="ARBA" id="ARBA00009347"/>
    </source>
</evidence>
<proteinExistence type="inferred from homology"/>
<dbReference type="GO" id="GO:0050660">
    <property type="term" value="F:flavin adenine dinucleotide binding"/>
    <property type="evidence" value="ECO:0007669"/>
    <property type="project" value="InterPro"/>
</dbReference>
<dbReference type="EC" id="1.3.8.1" evidence="9"/>
<dbReference type="Gene3D" id="1.20.140.10">
    <property type="entry name" value="Butyryl-CoA Dehydrogenase, subunit A, domain 3"/>
    <property type="match status" value="1"/>
</dbReference>
<evidence type="ECO:0000256" key="3">
    <source>
        <dbReference type="ARBA" id="ARBA00022630"/>
    </source>
</evidence>
<evidence type="ECO:0000256" key="5">
    <source>
        <dbReference type="ARBA" id="ARBA00023002"/>
    </source>
</evidence>
<comment type="similarity">
    <text evidence="2">Belongs to the acyl-CoA dehydrogenase family.</text>
</comment>
<evidence type="ECO:0000259" key="8">
    <source>
        <dbReference type="Pfam" id="PF02771"/>
    </source>
</evidence>
<feature type="domain" description="Acyl-CoA dehydrogenase/oxidase C-terminal" evidence="6">
    <location>
        <begin position="232"/>
        <end position="376"/>
    </location>
</feature>
<dbReference type="FunFam" id="1.20.140.10:FF:000001">
    <property type="entry name" value="Acyl-CoA dehydrogenase"/>
    <property type="match status" value="1"/>
</dbReference>
<dbReference type="Gene3D" id="2.40.110.10">
    <property type="entry name" value="Butyryl-CoA Dehydrogenase, subunit A, domain 2"/>
    <property type="match status" value="1"/>
</dbReference>
<dbReference type="SUPFAM" id="SSF47203">
    <property type="entry name" value="Acyl-CoA dehydrogenase C-terminal domain-like"/>
    <property type="match status" value="1"/>
</dbReference>
<dbReference type="Pfam" id="PF02771">
    <property type="entry name" value="Acyl-CoA_dh_N"/>
    <property type="match status" value="1"/>
</dbReference>
<dbReference type="InterPro" id="IPR046373">
    <property type="entry name" value="Acyl-CoA_Oxase/DH_mid-dom_sf"/>
</dbReference>
<dbReference type="PROSITE" id="PS00073">
    <property type="entry name" value="ACYL_COA_DH_2"/>
    <property type="match status" value="1"/>
</dbReference>
<dbReference type="Gene3D" id="1.10.540.10">
    <property type="entry name" value="Acyl-CoA dehydrogenase/oxidase, N-terminal domain"/>
    <property type="match status" value="1"/>
</dbReference>
<protein>
    <submittedName>
        <fullName evidence="9">Acyl-coa dehydrogenase, short-chain specific</fullName>
        <ecNumber evidence="9">1.3.8.1</ecNumber>
    </submittedName>
</protein>
<reference evidence="9" key="1">
    <citation type="journal article" date="2015" name="Proc. Natl. Acad. Sci. U.S.A.">
        <title>Networks of energetic and metabolic interactions define dynamics in microbial communities.</title>
        <authorList>
            <person name="Embree M."/>
            <person name="Liu J.K."/>
            <person name="Al-Bassam M.M."/>
            <person name="Zengler K."/>
        </authorList>
    </citation>
    <scope>NUCLEOTIDE SEQUENCE</scope>
</reference>
<comment type="caution">
    <text evidence="9">The sequence shown here is derived from an EMBL/GenBank/DDBJ whole genome shotgun (WGS) entry which is preliminary data.</text>
</comment>
<dbReference type="Pfam" id="PF02770">
    <property type="entry name" value="Acyl-CoA_dh_M"/>
    <property type="match status" value="1"/>
</dbReference>
<dbReference type="EMBL" id="LNQE01000938">
    <property type="protein sequence ID" value="KUG22825.1"/>
    <property type="molecule type" value="Genomic_DNA"/>
</dbReference>
<dbReference type="InterPro" id="IPR037069">
    <property type="entry name" value="AcylCoA_DH/ox_N_sf"/>
</dbReference>
<dbReference type="InterPro" id="IPR006091">
    <property type="entry name" value="Acyl-CoA_Oxase/DH_mid-dom"/>
</dbReference>
<keyword evidence="3" id="KW-0285">Flavoprotein</keyword>
<dbReference type="InterPro" id="IPR013786">
    <property type="entry name" value="AcylCoA_DH/ox_N"/>
</dbReference>
<dbReference type="InterPro" id="IPR006089">
    <property type="entry name" value="Acyl-CoA_DH_CS"/>
</dbReference>
<evidence type="ECO:0000256" key="4">
    <source>
        <dbReference type="ARBA" id="ARBA00022827"/>
    </source>
</evidence>
<keyword evidence="4" id="KW-0274">FAD</keyword>
<accession>A0A0W8FPT6</accession>
<feature type="domain" description="Acyl-CoA dehydrogenase/oxidase N-terminal" evidence="8">
    <location>
        <begin position="11"/>
        <end position="122"/>
    </location>
</feature>
<evidence type="ECO:0000256" key="1">
    <source>
        <dbReference type="ARBA" id="ARBA00001974"/>
    </source>
</evidence>
<dbReference type="SUPFAM" id="SSF56645">
    <property type="entry name" value="Acyl-CoA dehydrogenase NM domain-like"/>
    <property type="match status" value="1"/>
</dbReference>
<name>A0A0W8FPT6_9ZZZZ</name>
<dbReference type="InterPro" id="IPR009100">
    <property type="entry name" value="AcylCoA_DH/oxidase_NM_dom_sf"/>
</dbReference>
<dbReference type="InterPro" id="IPR036250">
    <property type="entry name" value="AcylCo_DH-like_C"/>
</dbReference>
<sequence>MTNEYQEYFKEEHEMLRNSIRSLVKKGILPEIEKWEEAGEFPRELYKISGDMGYLGIGYPEEVGGTPGDIFLKIVVIEELMRSGSAGLVAGLGSLDIAIPPIVRRGTPLQKERFVKPVIRGEKIAALAVTEPGGGSDVASLKTRAVREGDFYVVNGSKTFITSGARADQITCAVRTGGEGAHGISFLIIESNTPGYSTGRPLKKTGWWASDTAEIFFDNCKVPVENLIGAENKGFSIIMENFQKERLMLSIMANMTAQIALEESIRYSGERTAFGLPLKGFQVTRHKLADMATLVEASREFTYRVAAKMNAGVNQLKEVSMAKIFACNVSDKVTYDAVQIFGGYGFMRDYLVERLYRDNRILSIGGGTTEIMKEIVSGLIM</sequence>
<organism evidence="9">
    <name type="scientific">hydrocarbon metagenome</name>
    <dbReference type="NCBI Taxonomy" id="938273"/>
    <lineage>
        <taxon>unclassified sequences</taxon>
        <taxon>metagenomes</taxon>
        <taxon>ecological metagenomes</taxon>
    </lineage>
</organism>